<gene>
    <name evidence="1" type="ORF">METZ01_LOCUS90305</name>
</gene>
<reference evidence="1" key="1">
    <citation type="submission" date="2018-05" db="EMBL/GenBank/DDBJ databases">
        <authorList>
            <person name="Lanie J.A."/>
            <person name="Ng W.-L."/>
            <person name="Kazmierczak K.M."/>
            <person name="Andrzejewski T.M."/>
            <person name="Davidsen T.M."/>
            <person name="Wayne K.J."/>
            <person name="Tettelin H."/>
            <person name="Glass J.I."/>
            <person name="Rusch D."/>
            <person name="Podicherti R."/>
            <person name="Tsui H.-C.T."/>
            <person name="Winkler M.E."/>
        </authorList>
    </citation>
    <scope>NUCLEOTIDE SEQUENCE</scope>
</reference>
<accession>A0A381VBT1</accession>
<proteinExistence type="predicted"/>
<dbReference type="AlphaFoldDB" id="A0A381VBT1"/>
<sequence>MTAGFNAGTINEGEWRTEDRKPILDSPETVLNSMAIRAMIYFGL</sequence>
<protein>
    <submittedName>
        <fullName evidence="1">Uncharacterized protein</fullName>
    </submittedName>
</protein>
<evidence type="ECO:0000313" key="1">
    <source>
        <dbReference type="EMBL" id="SVA37451.1"/>
    </source>
</evidence>
<dbReference type="EMBL" id="UINC01008314">
    <property type="protein sequence ID" value="SVA37451.1"/>
    <property type="molecule type" value="Genomic_DNA"/>
</dbReference>
<name>A0A381VBT1_9ZZZZ</name>
<organism evidence="1">
    <name type="scientific">marine metagenome</name>
    <dbReference type="NCBI Taxonomy" id="408172"/>
    <lineage>
        <taxon>unclassified sequences</taxon>
        <taxon>metagenomes</taxon>
        <taxon>ecological metagenomes</taxon>
    </lineage>
</organism>